<sequence length="271" mass="28911">MPYRHAHWYLLAIFPLAALAFWPGYLSTIGTAPLQMHAHGITATLWLALLVAQSWLIHSGHNALHRTLGAASLALFPLFLAGGSMIFLGMAQRFADPPSPFYTLYAPGLAWIDMISVAAFAWCYYSALRIRRTVQLHARYMLATVIFLLPPILGRLAPILPPLSINGPTDFWKLGIGFQLGNAVTAAIAFSLALGSGRHGHPFFVAGAATVLGGVLFQFVGPMTAWRHLLVEFALLPPLPLALAAGIAGVGIAAAGWIAGRAPHLPEVAAA</sequence>
<comment type="caution">
    <text evidence="2">The sequence shown here is derived from an EMBL/GenBank/DDBJ whole genome shotgun (WGS) entry which is preliminary data.</text>
</comment>
<accession>A0A7W7K4V0</accession>
<protein>
    <submittedName>
        <fullName evidence="2">Uncharacterized protein</fullName>
    </submittedName>
</protein>
<keyword evidence="3" id="KW-1185">Reference proteome</keyword>
<feature type="transmembrane region" description="Helical" evidence="1">
    <location>
        <begin position="108"/>
        <end position="128"/>
    </location>
</feature>
<dbReference type="AlphaFoldDB" id="A0A7W7K4V0"/>
<keyword evidence="1" id="KW-1133">Transmembrane helix</keyword>
<feature type="transmembrane region" description="Helical" evidence="1">
    <location>
        <begin position="241"/>
        <end position="259"/>
    </location>
</feature>
<reference evidence="2 3" key="1">
    <citation type="submission" date="2020-08" db="EMBL/GenBank/DDBJ databases">
        <title>Functional genomics of gut bacteria from endangered species of beetles.</title>
        <authorList>
            <person name="Carlos-Shanley C."/>
        </authorList>
    </citation>
    <scope>NUCLEOTIDE SEQUENCE [LARGE SCALE GENOMIC DNA]</scope>
    <source>
        <strain evidence="2 3">S00224</strain>
    </source>
</reference>
<feature type="transmembrane region" description="Helical" evidence="1">
    <location>
        <begin position="36"/>
        <end position="56"/>
    </location>
</feature>
<organism evidence="2 3">
    <name type="scientific">Sphingomonas kyeonggiensis</name>
    <dbReference type="NCBI Taxonomy" id="1268553"/>
    <lineage>
        <taxon>Bacteria</taxon>
        <taxon>Pseudomonadati</taxon>
        <taxon>Pseudomonadota</taxon>
        <taxon>Alphaproteobacteria</taxon>
        <taxon>Sphingomonadales</taxon>
        <taxon>Sphingomonadaceae</taxon>
        <taxon>Sphingomonas</taxon>
    </lineage>
</organism>
<name>A0A7W7K4V0_9SPHN</name>
<keyword evidence="1" id="KW-0472">Membrane</keyword>
<evidence type="ECO:0000313" key="2">
    <source>
        <dbReference type="EMBL" id="MBB4841087.1"/>
    </source>
</evidence>
<gene>
    <name evidence="2" type="ORF">HNP52_004184</name>
</gene>
<feature type="transmembrane region" description="Helical" evidence="1">
    <location>
        <begin position="68"/>
        <end position="88"/>
    </location>
</feature>
<feature type="transmembrane region" description="Helical" evidence="1">
    <location>
        <begin position="140"/>
        <end position="160"/>
    </location>
</feature>
<evidence type="ECO:0000313" key="3">
    <source>
        <dbReference type="Proteomes" id="UP000575241"/>
    </source>
</evidence>
<dbReference type="EMBL" id="JACHLN010000004">
    <property type="protein sequence ID" value="MBB4841087.1"/>
    <property type="molecule type" value="Genomic_DNA"/>
</dbReference>
<evidence type="ECO:0000256" key="1">
    <source>
        <dbReference type="SAM" id="Phobius"/>
    </source>
</evidence>
<proteinExistence type="predicted"/>
<dbReference type="RefSeq" id="WP_184170156.1">
    <property type="nucleotide sequence ID" value="NZ_JACHLN010000004.1"/>
</dbReference>
<feature type="transmembrane region" description="Helical" evidence="1">
    <location>
        <begin position="172"/>
        <end position="195"/>
    </location>
</feature>
<feature type="transmembrane region" description="Helical" evidence="1">
    <location>
        <begin position="202"/>
        <end position="221"/>
    </location>
</feature>
<dbReference type="Proteomes" id="UP000575241">
    <property type="component" value="Unassembled WGS sequence"/>
</dbReference>
<keyword evidence="1" id="KW-0812">Transmembrane</keyword>